<dbReference type="PIRSF" id="PIRSF016521">
    <property type="entry name" value="Acyl-CoA_hydro"/>
    <property type="match status" value="1"/>
</dbReference>
<protein>
    <recommendedName>
        <fullName evidence="7">Palmitoyl-CoA hydrolase</fullName>
    </recommendedName>
</protein>
<dbReference type="InterPro" id="IPR042490">
    <property type="entry name" value="Thio_Ohase/BAAT_N"/>
</dbReference>
<dbReference type="GO" id="GO:0047617">
    <property type="term" value="F:fatty acyl-CoA hydrolase activity"/>
    <property type="evidence" value="ECO:0007669"/>
    <property type="project" value="TreeGrafter"/>
</dbReference>
<sequence length="399" mass="40753">MAALLLTGSAGCTSGSGRHHLVITADEKDALADQPVHLLLAGLRQGQEVTVTAEAEDLLGIGWKSTGVYRADRNGTVGLDRDAPISGSYRQADGMGLFWSMLPTNGSVNTVFSPPSPVTAPDFPVRITATADGLAAAEHTVTRRWTVDGVTRTELNLDTDHVRGTLFLPPAGTPAKTPVLLFGGSEGGNSGVDAAALLASHGHPAPSVAYFGLSGLPPTLQNVPVEYAVGAARLLAERTGGAGGIAIEGNSRGSELALLVAAQLPDLVRRVAVFAPSAEINGGLPDGMAWTENGAPVPTGPIALDRIPASILAVAGENDRLWPAPRWARQIGTPTAAAPNRQALLYPGAGHAVAGLPYLAAGSTATPLIGAALELGGDAAANEAAHLDAWPKFLSFLDS</sequence>
<keyword evidence="6" id="KW-1185">Reference proteome</keyword>
<dbReference type="AlphaFoldDB" id="A0A0D0Q496"/>
<dbReference type="GO" id="GO:0006637">
    <property type="term" value="P:acyl-CoA metabolic process"/>
    <property type="evidence" value="ECO:0007669"/>
    <property type="project" value="InterPro"/>
</dbReference>
<dbReference type="GO" id="GO:0006631">
    <property type="term" value="P:fatty acid metabolic process"/>
    <property type="evidence" value="ECO:0007669"/>
    <property type="project" value="TreeGrafter"/>
</dbReference>
<comment type="caution">
    <text evidence="5">The sequence shown here is derived from an EMBL/GenBank/DDBJ whole genome shotgun (WGS) entry which is preliminary data.</text>
</comment>
<reference evidence="5 6" key="1">
    <citation type="submission" date="2015-02" db="EMBL/GenBank/DDBJ databases">
        <title>Draft genome sequence of Kitasatospora griseola MF730-N6, a bafilomycin, terpentecin and satosporin producer.</title>
        <authorList>
            <person name="Arens J.C."/>
            <person name="Haltli B."/>
            <person name="Kerr R.G."/>
        </authorList>
    </citation>
    <scope>NUCLEOTIDE SEQUENCE [LARGE SCALE GENOMIC DNA]</scope>
    <source>
        <strain evidence="5 6">MF730-N6</strain>
    </source>
</reference>
<dbReference type="Gene3D" id="2.60.40.2240">
    <property type="entry name" value="Acyl-CoA thioester hydrolase/BAAT N-terminal domain"/>
    <property type="match status" value="1"/>
</dbReference>
<feature type="active site" description="Charge relay system" evidence="2">
    <location>
        <position position="251"/>
    </location>
</feature>
<evidence type="ECO:0008006" key="7">
    <source>
        <dbReference type="Google" id="ProtNLM"/>
    </source>
</evidence>
<dbReference type="PANTHER" id="PTHR10824">
    <property type="entry name" value="ACYL-COENZYME A THIOESTERASE-RELATED"/>
    <property type="match status" value="1"/>
</dbReference>
<evidence type="ECO:0000256" key="1">
    <source>
        <dbReference type="ARBA" id="ARBA00006538"/>
    </source>
</evidence>
<dbReference type="STRING" id="2064.TR51_07185"/>
<feature type="domain" description="BAAT/Acyl-CoA thioester hydrolase C-terminal" evidence="4">
    <location>
        <begin position="302"/>
        <end position="398"/>
    </location>
</feature>
<evidence type="ECO:0000256" key="2">
    <source>
        <dbReference type="PIRSR" id="PIRSR016521-1"/>
    </source>
</evidence>
<dbReference type="Gene3D" id="3.40.50.1820">
    <property type="entry name" value="alpha/beta hydrolase"/>
    <property type="match status" value="1"/>
</dbReference>
<evidence type="ECO:0000313" key="5">
    <source>
        <dbReference type="EMBL" id="KIQ67387.1"/>
    </source>
</evidence>
<dbReference type="PANTHER" id="PTHR10824:SF4">
    <property type="entry name" value="ACYL-COENZYME A THIOESTERASE 1-LIKE"/>
    <property type="match status" value="1"/>
</dbReference>
<name>A0A0D0Q496_KITGR</name>
<proteinExistence type="inferred from homology"/>
<dbReference type="InterPro" id="IPR006862">
    <property type="entry name" value="Thio_Ohase/aa_AcTrfase"/>
</dbReference>
<feature type="active site" description="Charge relay system" evidence="2">
    <location>
        <position position="351"/>
    </location>
</feature>
<evidence type="ECO:0000259" key="4">
    <source>
        <dbReference type="Pfam" id="PF08840"/>
    </source>
</evidence>
<gene>
    <name evidence="5" type="ORF">TR51_07185</name>
</gene>
<comment type="similarity">
    <text evidence="1">Belongs to the C/M/P thioester hydrolase family.</text>
</comment>
<dbReference type="InterPro" id="IPR014940">
    <property type="entry name" value="BAAT_C"/>
</dbReference>
<accession>A0A0D0Q496</accession>
<dbReference type="Pfam" id="PF08840">
    <property type="entry name" value="BAAT_C"/>
    <property type="match status" value="1"/>
</dbReference>
<dbReference type="SUPFAM" id="SSF53474">
    <property type="entry name" value="alpha/beta-Hydrolases"/>
    <property type="match status" value="1"/>
</dbReference>
<feature type="active site" description="Charge relay system" evidence="2">
    <location>
        <position position="319"/>
    </location>
</feature>
<evidence type="ECO:0000313" key="6">
    <source>
        <dbReference type="Proteomes" id="UP000032066"/>
    </source>
</evidence>
<dbReference type="InterPro" id="IPR016662">
    <property type="entry name" value="Acyl-CoA_thioEstase_long-chain"/>
</dbReference>
<organism evidence="5 6">
    <name type="scientific">Kitasatospora griseola</name>
    <name type="common">Streptomyces griseolosporeus</name>
    <dbReference type="NCBI Taxonomy" id="2064"/>
    <lineage>
        <taxon>Bacteria</taxon>
        <taxon>Bacillati</taxon>
        <taxon>Actinomycetota</taxon>
        <taxon>Actinomycetes</taxon>
        <taxon>Kitasatosporales</taxon>
        <taxon>Streptomycetaceae</taxon>
        <taxon>Kitasatospora</taxon>
    </lineage>
</organism>
<dbReference type="Pfam" id="PF04775">
    <property type="entry name" value="Bile_Hydr_Trans"/>
    <property type="match status" value="1"/>
</dbReference>
<feature type="domain" description="Acyl-CoA thioester hydrolase/bile acid-CoA amino acid N-acetyltransferase" evidence="3">
    <location>
        <begin position="33"/>
        <end position="155"/>
    </location>
</feature>
<dbReference type="Proteomes" id="UP000032066">
    <property type="component" value="Unassembled WGS sequence"/>
</dbReference>
<evidence type="ECO:0000259" key="3">
    <source>
        <dbReference type="Pfam" id="PF04775"/>
    </source>
</evidence>
<dbReference type="EMBL" id="JXZB01000001">
    <property type="protein sequence ID" value="KIQ67387.1"/>
    <property type="molecule type" value="Genomic_DNA"/>
</dbReference>
<dbReference type="PATRIC" id="fig|2064.6.peg.1570"/>
<dbReference type="InterPro" id="IPR029058">
    <property type="entry name" value="AB_hydrolase_fold"/>
</dbReference>